<dbReference type="SUPFAM" id="SSF54373">
    <property type="entry name" value="FAD-linked reductases, C-terminal domain"/>
    <property type="match status" value="1"/>
</dbReference>
<dbReference type="InterPro" id="IPR036188">
    <property type="entry name" value="FAD/NAD-bd_sf"/>
</dbReference>
<keyword evidence="5 7" id="KW-0503">Monooxygenase</keyword>
<dbReference type="AlphaFoldDB" id="A0A931H3E4"/>
<dbReference type="RefSeq" id="WP_196985718.1">
    <property type="nucleotide sequence ID" value="NZ_JADWYS010000001.1"/>
</dbReference>
<dbReference type="PANTHER" id="PTHR13789">
    <property type="entry name" value="MONOOXYGENASE"/>
    <property type="match status" value="1"/>
</dbReference>
<dbReference type="Gene3D" id="3.50.50.60">
    <property type="entry name" value="FAD/NAD(P)-binding domain"/>
    <property type="match status" value="1"/>
</dbReference>
<dbReference type="InterPro" id="IPR002938">
    <property type="entry name" value="FAD-bd"/>
</dbReference>
<reference evidence="7" key="1">
    <citation type="submission" date="2020-11" db="EMBL/GenBank/DDBJ databases">
        <title>Bacterial whole genome sequence for Caenimonas sp. DR4.4.</title>
        <authorList>
            <person name="Le V."/>
            <person name="Ko S.-R."/>
            <person name="Ahn C.-Y."/>
            <person name="Oh H.-M."/>
        </authorList>
    </citation>
    <scope>NUCLEOTIDE SEQUENCE</scope>
    <source>
        <strain evidence="7">DR4.4</strain>
    </source>
</reference>
<evidence type="ECO:0000256" key="4">
    <source>
        <dbReference type="ARBA" id="ARBA00023002"/>
    </source>
</evidence>
<sequence>MTQQALIVGGGIAGLAAATAAMRAGWQARLYERAAQFSEAGAGIQLGPNATRILIGWGLREPLETIAALPERLRVQGGLDGRELGVLELGQPFARRYGAPYLTVHRADLQGMLLEAARALGVDLRLASPMQEAAEEGEAVLLRTPAGVPIEGDALIGADGLWSAVRARVCSDGAPRDTRHVAYRALTAQRDLPARLRSFDVRVWLAPRLHVVAYPVSGGEHLNVVVLVEDESHGGDVRDWDRHATFNALQAAAGPLCADLQELLISMPGWRLWALHDRPPVRGPEEMARGRIALMGDAAHPMLPYFAQGSGMAIEDARELGRAFESVRQGVVDVPLALRRYALNRWQRVARVQAMSRRNGTIFHAQGPLRWARDLSLRLLSDRLLDQPWLYQDPWG</sequence>
<proteinExistence type="predicted"/>
<dbReference type="Proteomes" id="UP000651050">
    <property type="component" value="Unassembled WGS sequence"/>
</dbReference>
<evidence type="ECO:0000256" key="3">
    <source>
        <dbReference type="ARBA" id="ARBA00022827"/>
    </source>
</evidence>
<comment type="caution">
    <text evidence="7">The sequence shown here is derived from an EMBL/GenBank/DDBJ whole genome shotgun (WGS) entry which is preliminary data.</text>
</comment>
<keyword evidence="4" id="KW-0560">Oxidoreductase</keyword>
<dbReference type="EMBL" id="JADWYS010000001">
    <property type="protein sequence ID" value="MBG9387824.1"/>
    <property type="molecule type" value="Genomic_DNA"/>
</dbReference>
<dbReference type="Pfam" id="PF01494">
    <property type="entry name" value="FAD_binding_3"/>
    <property type="match status" value="1"/>
</dbReference>
<evidence type="ECO:0000313" key="8">
    <source>
        <dbReference type="Proteomes" id="UP000651050"/>
    </source>
</evidence>
<organism evidence="7 8">
    <name type="scientific">Caenimonas aquaedulcis</name>
    <dbReference type="NCBI Taxonomy" id="2793270"/>
    <lineage>
        <taxon>Bacteria</taxon>
        <taxon>Pseudomonadati</taxon>
        <taxon>Pseudomonadota</taxon>
        <taxon>Betaproteobacteria</taxon>
        <taxon>Burkholderiales</taxon>
        <taxon>Comamonadaceae</taxon>
        <taxon>Caenimonas</taxon>
    </lineage>
</organism>
<feature type="domain" description="FAD-binding" evidence="6">
    <location>
        <begin position="4"/>
        <end position="352"/>
    </location>
</feature>
<evidence type="ECO:0000259" key="6">
    <source>
        <dbReference type="Pfam" id="PF01494"/>
    </source>
</evidence>
<keyword evidence="2" id="KW-0285">Flavoprotein</keyword>
<evidence type="ECO:0000256" key="1">
    <source>
        <dbReference type="ARBA" id="ARBA00001974"/>
    </source>
</evidence>
<keyword evidence="8" id="KW-1185">Reference proteome</keyword>
<dbReference type="PRINTS" id="PR00420">
    <property type="entry name" value="RNGMNOXGNASE"/>
</dbReference>
<comment type="cofactor">
    <cofactor evidence="1">
        <name>FAD</name>
        <dbReference type="ChEBI" id="CHEBI:57692"/>
    </cofactor>
</comment>
<name>A0A931H3E4_9BURK</name>
<dbReference type="PANTHER" id="PTHR13789:SF318">
    <property type="entry name" value="GERANYLGERANYL DIPHOSPHATE REDUCTASE"/>
    <property type="match status" value="1"/>
</dbReference>
<accession>A0A931H3E4</accession>
<evidence type="ECO:0000256" key="2">
    <source>
        <dbReference type="ARBA" id="ARBA00022630"/>
    </source>
</evidence>
<protein>
    <submittedName>
        <fullName evidence="7">FAD-dependent monooxygenase</fullName>
    </submittedName>
</protein>
<keyword evidence="3" id="KW-0274">FAD</keyword>
<dbReference type="GO" id="GO:0071949">
    <property type="term" value="F:FAD binding"/>
    <property type="evidence" value="ECO:0007669"/>
    <property type="project" value="InterPro"/>
</dbReference>
<evidence type="ECO:0000313" key="7">
    <source>
        <dbReference type="EMBL" id="MBG9387824.1"/>
    </source>
</evidence>
<dbReference type="SUPFAM" id="SSF51905">
    <property type="entry name" value="FAD/NAD(P)-binding domain"/>
    <property type="match status" value="1"/>
</dbReference>
<gene>
    <name evidence="7" type="ORF">I5803_07325</name>
</gene>
<dbReference type="GO" id="GO:0004497">
    <property type="term" value="F:monooxygenase activity"/>
    <property type="evidence" value="ECO:0007669"/>
    <property type="project" value="UniProtKB-KW"/>
</dbReference>
<evidence type="ECO:0000256" key="5">
    <source>
        <dbReference type="ARBA" id="ARBA00023033"/>
    </source>
</evidence>
<dbReference type="InterPro" id="IPR050493">
    <property type="entry name" value="FAD-dep_Monooxygenase_BioMet"/>
</dbReference>